<evidence type="ECO:0000313" key="2">
    <source>
        <dbReference type="EMBL" id="KAK9803612.1"/>
    </source>
</evidence>
<evidence type="ECO:0008006" key="4">
    <source>
        <dbReference type="Google" id="ProtNLM"/>
    </source>
</evidence>
<keyword evidence="1" id="KW-0175">Coiled coil</keyword>
<dbReference type="Proteomes" id="UP001489004">
    <property type="component" value="Unassembled WGS sequence"/>
</dbReference>
<dbReference type="InterPro" id="IPR046341">
    <property type="entry name" value="SET_dom_sf"/>
</dbReference>
<keyword evidence="3" id="KW-1185">Reference proteome</keyword>
<gene>
    <name evidence="2" type="ORF">WJX72_004872</name>
</gene>
<dbReference type="AlphaFoldDB" id="A0AAW1P2S0"/>
<name>A0AAW1P2S0_9CHLO</name>
<protein>
    <recommendedName>
        <fullName evidence="4">SET domain-containing protein</fullName>
    </recommendedName>
</protein>
<accession>A0AAW1P2S0</accession>
<sequence length="329" mass="36323">MVLGQVLSPVLAQHYTRQLELYRSRQLPRLASLPFVELLSHHQDPAYTQGLEQNLMQYIGRSLEGGAPKRKATFAARLPADLPIHPDVEPYSVRYPTSSGAPTEQHCLRARAPIAACTIIGPYRGRMCVGAEYNALVDDPGEWGFEGEALEWRLKLDAYATNLECFVGLEGLDEALLHDSHGAFPCSAFMYGNATALVNDPRCDPLANPSEPVAHLANTRVLEFRVGAWVFPFLATIQGVAQGEPLLYDYGMPYWEGFAERQQLLDTRRALLSTENKHTALQDKYAEMAAALAAAEAKAQALQSALQWQDSGGIPGLHQDQLLHSRTIE</sequence>
<dbReference type="EMBL" id="JALJOR010000020">
    <property type="protein sequence ID" value="KAK9803612.1"/>
    <property type="molecule type" value="Genomic_DNA"/>
</dbReference>
<reference evidence="2 3" key="1">
    <citation type="journal article" date="2024" name="Nat. Commun.">
        <title>Phylogenomics reveals the evolutionary origins of lichenization in chlorophyte algae.</title>
        <authorList>
            <person name="Puginier C."/>
            <person name="Libourel C."/>
            <person name="Otte J."/>
            <person name="Skaloud P."/>
            <person name="Haon M."/>
            <person name="Grisel S."/>
            <person name="Petersen M."/>
            <person name="Berrin J.G."/>
            <person name="Delaux P.M."/>
            <person name="Dal Grande F."/>
            <person name="Keller J."/>
        </authorList>
    </citation>
    <scope>NUCLEOTIDE SEQUENCE [LARGE SCALE GENOMIC DNA]</scope>
    <source>
        <strain evidence="2 3">SAG 2043</strain>
    </source>
</reference>
<evidence type="ECO:0000256" key="1">
    <source>
        <dbReference type="SAM" id="Coils"/>
    </source>
</evidence>
<evidence type="ECO:0000313" key="3">
    <source>
        <dbReference type="Proteomes" id="UP001489004"/>
    </source>
</evidence>
<organism evidence="2 3">
    <name type="scientific">[Myrmecia] bisecta</name>
    <dbReference type="NCBI Taxonomy" id="41462"/>
    <lineage>
        <taxon>Eukaryota</taxon>
        <taxon>Viridiplantae</taxon>
        <taxon>Chlorophyta</taxon>
        <taxon>core chlorophytes</taxon>
        <taxon>Trebouxiophyceae</taxon>
        <taxon>Trebouxiales</taxon>
        <taxon>Trebouxiaceae</taxon>
        <taxon>Myrmecia</taxon>
    </lineage>
</organism>
<comment type="caution">
    <text evidence="2">The sequence shown here is derived from an EMBL/GenBank/DDBJ whole genome shotgun (WGS) entry which is preliminary data.</text>
</comment>
<proteinExistence type="predicted"/>
<feature type="coiled-coil region" evidence="1">
    <location>
        <begin position="278"/>
        <end position="305"/>
    </location>
</feature>
<dbReference type="Gene3D" id="2.170.270.10">
    <property type="entry name" value="SET domain"/>
    <property type="match status" value="1"/>
</dbReference>